<dbReference type="InterPro" id="IPR050121">
    <property type="entry name" value="Cytochrome_P450_monoxygenase"/>
</dbReference>
<keyword evidence="5" id="KW-0408">Iron</keyword>
<evidence type="ECO:0000256" key="4">
    <source>
        <dbReference type="ARBA" id="ARBA00022723"/>
    </source>
</evidence>
<feature type="transmembrane region" description="Helical" evidence="6">
    <location>
        <begin position="31"/>
        <end position="55"/>
    </location>
</feature>
<evidence type="ECO:0008006" key="9">
    <source>
        <dbReference type="Google" id="ProtNLM"/>
    </source>
</evidence>
<evidence type="ECO:0000256" key="6">
    <source>
        <dbReference type="SAM" id="Phobius"/>
    </source>
</evidence>
<dbReference type="PANTHER" id="PTHR24305:SF232">
    <property type="entry name" value="P450, PUTATIVE (EUROFUNG)-RELATED"/>
    <property type="match status" value="1"/>
</dbReference>
<dbReference type="GO" id="GO:0004497">
    <property type="term" value="F:monooxygenase activity"/>
    <property type="evidence" value="ECO:0007669"/>
    <property type="project" value="InterPro"/>
</dbReference>
<dbReference type="InterPro" id="IPR036396">
    <property type="entry name" value="Cyt_P450_sf"/>
</dbReference>
<protein>
    <recommendedName>
        <fullName evidence="9">Cytochrome P450</fullName>
    </recommendedName>
</protein>
<comment type="caution">
    <text evidence="7">The sequence shown here is derived from an EMBL/GenBank/DDBJ whole genome shotgun (WGS) entry which is preliminary data.</text>
</comment>
<dbReference type="Gene3D" id="1.10.630.10">
    <property type="entry name" value="Cytochrome P450"/>
    <property type="match status" value="1"/>
</dbReference>
<evidence type="ECO:0000313" key="8">
    <source>
        <dbReference type="Proteomes" id="UP000722485"/>
    </source>
</evidence>
<dbReference type="GO" id="GO:0005506">
    <property type="term" value="F:iron ion binding"/>
    <property type="evidence" value="ECO:0007669"/>
    <property type="project" value="InterPro"/>
</dbReference>
<comment type="similarity">
    <text evidence="2">Belongs to the cytochrome P450 family.</text>
</comment>
<dbReference type="GO" id="GO:0016705">
    <property type="term" value="F:oxidoreductase activity, acting on paired donors, with incorporation or reduction of molecular oxygen"/>
    <property type="evidence" value="ECO:0007669"/>
    <property type="project" value="InterPro"/>
</dbReference>
<comment type="cofactor">
    <cofactor evidence="1">
        <name>heme</name>
        <dbReference type="ChEBI" id="CHEBI:30413"/>
    </cofactor>
</comment>
<keyword evidence="6" id="KW-1133">Transmembrane helix</keyword>
<reference evidence="7" key="1">
    <citation type="submission" date="2020-03" db="EMBL/GenBank/DDBJ databases">
        <title>Draft Genome Sequence of Cylindrodendrum hubeiense.</title>
        <authorList>
            <person name="Buettner E."/>
            <person name="Kellner H."/>
        </authorList>
    </citation>
    <scope>NUCLEOTIDE SEQUENCE</scope>
    <source>
        <strain evidence="7">IHI 201604</strain>
    </source>
</reference>
<proteinExistence type="inferred from homology"/>
<dbReference type="OrthoDB" id="3934656at2759"/>
<accession>A0A9P5HKN3</accession>
<evidence type="ECO:0000256" key="3">
    <source>
        <dbReference type="ARBA" id="ARBA00022617"/>
    </source>
</evidence>
<dbReference type="SUPFAM" id="SSF48264">
    <property type="entry name" value="Cytochrome P450"/>
    <property type="match status" value="1"/>
</dbReference>
<dbReference type="AlphaFoldDB" id="A0A9P5HKN3"/>
<evidence type="ECO:0000256" key="2">
    <source>
        <dbReference type="ARBA" id="ARBA00010617"/>
    </source>
</evidence>
<dbReference type="InterPro" id="IPR001128">
    <property type="entry name" value="Cyt_P450"/>
</dbReference>
<organism evidence="7 8">
    <name type="scientific">Cylindrodendrum hubeiense</name>
    <dbReference type="NCBI Taxonomy" id="595255"/>
    <lineage>
        <taxon>Eukaryota</taxon>
        <taxon>Fungi</taxon>
        <taxon>Dikarya</taxon>
        <taxon>Ascomycota</taxon>
        <taxon>Pezizomycotina</taxon>
        <taxon>Sordariomycetes</taxon>
        <taxon>Hypocreomycetidae</taxon>
        <taxon>Hypocreales</taxon>
        <taxon>Nectriaceae</taxon>
        <taxon>Cylindrodendrum</taxon>
    </lineage>
</organism>
<sequence length="390" mass="44552">MVSNNTFSEWWPGFASIPHIDKTHNVSPLHLIISIFAAKHVVIVVIGLFFVDIVYNIFFHPLRHIPGPFLAKFSHAWRNHRYFRGSWHDDTLELHHRYGNVVRIAPGEVSFVDEHGLKSLYGHGKQVLKTKWYDSWIVPNMTVSFFAATDVRVHRHLRSRVSGAYSMTSILAMEPLIQDVMDLNITKLGEFADRGEVVPMDKWANYFTFDTVGKLAMGGTIGFLEHGKDVDGIIRSIHDGFYLMANMGNVPFQMFWFNNPLAKWALRTFGGQRLNAFDIFLEWLDERVEERMTQGLKDGQRRDMLQHYIEAKDPQGLPVKKGDVMIEGVNILGAGADTTTIGILAILGSVLTNPNAKRKLQEEIDQAYDDLSLDQEHRQITFKEAELWDG</sequence>
<keyword evidence="3" id="KW-0349">Heme</keyword>
<dbReference type="EMBL" id="JAANBB010000013">
    <property type="protein sequence ID" value="KAF7556309.1"/>
    <property type="molecule type" value="Genomic_DNA"/>
</dbReference>
<dbReference type="Pfam" id="PF00067">
    <property type="entry name" value="p450"/>
    <property type="match status" value="1"/>
</dbReference>
<evidence type="ECO:0000313" key="7">
    <source>
        <dbReference type="EMBL" id="KAF7556309.1"/>
    </source>
</evidence>
<keyword evidence="6" id="KW-0472">Membrane</keyword>
<gene>
    <name evidence="7" type="ORF">G7Z17_g1508</name>
</gene>
<evidence type="ECO:0000256" key="1">
    <source>
        <dbReference type="ARBA" id="ARBA00001971"/>
    </source>
</evidence>
<dbReference type="PANTHER" id="PTHR24305">
    <property type="entry name" value="CYTOCHROME P450"/>
    <property type="match status" value="1"/>
</dbReference>
<name>A0A9P5HKN3_9HYPO</name>
<keyword evidence="6" id="KW-0812">Transmembrane</keyword>
<dbReference type="GO" id="GO:0020037">
    <property type="term" value="F:heme binding"/>
    <property type="evidence" value="ECO:0007669"/>
    <property type="project" value="InterPro"/>
</dbReference>
<keyword evidence="8" id="KW-1185">Reference proteome</keyword>
<dbReference type="Proteomes" id="UP000722485">
    <property type="component" value="Unassembled WGS sequence"/>
</dbReference>
<evidence type="ECO:0000256" key="5">
    <source>
        <dbReference type="ARBA" id="ARBA00023004"/>
    </source>
</evidence>
<keyword evidence="4" id="KW-0479">Metal-binding</keyword>